<dbReference type="InterPro" id="IPR029069">
    <property type="entry name" value="HotDog_dom_sf"/>
</dbReference>
<dbReference type="EMBL" id="SHBG01000013">
    <property type="protein sequence ID" value="RZO24957.1"/>
    <property type="molecule type" value="Genomic_DNA"/>
</dbReference>
<evidence type="ECO:0000259" key="2">
    <source>
        <dbReference type="Pfam" id="PF03061"/>
    </source>
</evidence>
<dbReference type="CDD" id="cd03443">
    <property type="entry name" value="PaaI_thioesterase"/>
    <property type="match status" value="1"/>
</dbReference>
<dbReference type="AlphaFoldDB" id="A0A520MUS5"/>
<evidence type="ECO:0000313" key="3">
    <source>
        <dbReference type="EMBL" id="RZO24957.1"/>
    </source>
</evidence>
<organism evidence="3 4">
    <name type="scientific">SAR86 cluster bacterium</name>
    <dbReference type="NCBI Taxonomy" id="2030880"/>
    <lineage>
        <taxon>Bacteria</taxon>
        <taxon>Pseudomonadati</taxon>
        <taxon>Pseudomonadota</taxon>
        <taxon>Gammaproteobacteria</taxon>
        <taxon>SAR86 cluster</taxon>
    </lineage>
</organism>
<dbReference type="Proteomes" id="UP000315498">
    <property type="component" value="Unassembled WGS sequence"/>
</dbReference>
<gene>
    <name evidence="3" type="ORF">EVA94_01950</name>
</gene>
<evidence type="ECO:0000256" key="1">
    <source>
        <dbReference type="ARBA" id="ARBA00022801"/>
    </source>
</evidence>
<dbReference type="Pfam" id="PF03061">
    <property type="entry name" value="4HBT"/>
    <property type="match status" value="1"/>
</dbReference>
<dbReference type="NCBIfam" id="TIGR00369">
    <property type="entry name" value="unchar_dom_1"/>
    <property type="match status" value="1"/>
</dbReference>
<dbReference type="InterPro" id="IPR003736">
    <property type="entry name" value="PAAI_dom"/>
</dbReference>
<sequence length="136" mass="15034">MKDHIKHIFKQIPDFLKILGFEDAYLNEESEEWVVEFMPTKDLTHSNGTIVQGGFVSGMLDATMSQYLIFLSKGKQAPLTLDLDVKFLKSCSPDQKVIAISKIVKKGNSIAFASGKLLQNDDVIAVATSTSKLVNI</sequence>
<protein>
    <submittedName>
        <fullName evidence="3">PaaI family thioesterase</fullName>
    </submittedName>
</protein>
<name>A0A520MUS5_9GAMM</name>
<dbReference type="SUPFAM" id="SSF54637">
    <property type="entry name" value="Thioesterase/thiol ester dehydrase-isomerase"/>
    <property type="match status" value="1"/>
</dbReference>
<reference evidence="3 4" key="1">
    <citation type="submission" date="2019-02" db="EMBL/GenBank/DDBJ databases">
        <title>Prokaryotic population dynamics and viral predation in marine succession experiment using metagenomics: the confinement effect.</title>
        <authorList>
            <person name="Haro-Moreno J.M."/>
            <person name="Rodriguez-Valera F."/>
            <person name="Lopez-Perez M."/>
        </authorList>
    </citation>
    <scope>NUCLEOTIDE SEQUENCE [LARGE SCALE GENOMIC DNA]</scope>
    <source>
        <strain evidence="3">MED-G161</strain>
    </source>
</reference>
<evidence type="ECO:0000313" key="4">
    <source>
        <dbReference type="Proteomes" id="UP000315498"/>
    </source>
</evidence>
<accession>A0A520MUS5</accession>
<keyword evidence="1" id="KW-0378">Hydrolase</keyword>
<dbReference type="InterPro" id="IPR006683">
    <property type="entry name" value="Thioestr_dom"/>
</dbReference>
<proteinExistence type="predicted"/>
<feature type="domain" description="Thioesterase" evidence="2">
    <location>
        <begin position="51"/>
        <end position="122"/>
    </location>
</feature>
<dbReference type="GO" id="GO:0016289">
    <property type="term" value="F:acyl-CoA hydrolase activity"/>
    <property type="evidence" value="ECO:0007669"/>
    <property type="project" value="UniProtKB-ARBA"/>
</dbReference>
<comment type="caution">
    <text evidence="3">The sequence shown here is derived from an EMBL/GenBank/DDBJ whole genome shotgun (WGS) entry which is preliminary data.</text>
</comment>
<dbReference type="Gene3D" id="3.10.129.10">
    <property type="entry name" value="Hotdog Thioesterase"/>
    <property type="match status" value="1"/>
</dbReference>